<comment type="caution">
    <text evidence="3">The sequence shown here is derived from an EMBL/GenBank/DDBJ whole genome shotgun (WGS) entry which is preliminary data.</text>
</comment>
<evidence type="ECO:0000256" key="1">
    <source>
        <dbReference type="ARBA" id="ARBA00022679"/>
    </source>
</evidence>
<accession>A0ABU0LHK2</accession>
<reference evidence="3 4" key="1">
    <citation type="submission" date="2023-07" db="EMBL/GenBank/DDBJ databases">
        <title>Genomic Encyclopedia of Type Strains, Phase IV (KMG-IV): sequencing the most valuable type-strain genomes for metagenomic binning, comparative biology and taxonomic classification.</title>
        <authorList>
            <person name="Goeker M."/>
        </authorList>
    </citation>
    <scope>NUCLEOTIDE SEQUENCE [LARGE SCALE GENOMIC DNA]</scope>
    <source>
        <strain evidence="3 4">DSM 3770</strain>
    </source>
</reference>
<protein>
    <submittedName>
        <fullName evidence="3">Glycosyltransferase involved in cell wall biosynthesis</fullName>
    </submittedName>
</protein>
<feature type="domain" description="Glycosyl transferase family 1" evidence="2">
    <location>
        <begin position="1440"/>
        <end position="1597"/>
    </location>
</feature>
<dbReference type="CDD" id="cd03801">
    <property type="entry name" value="GT4_PimA-like"/>
    <property type="match status" value="1"/>
</dbReference>
<organism evidence="3 4">
    <name type="scientific">Xanthobacter agilis</name>
    <dbReference type="NCBI Taxonomy" id="47492"/>
    <lineage>
        <taxon>Bacteria</taxon>
        <taxon>Pseudomonadati</taxon>
        <taxon>Pseudomonadota</taxon>
        <taxon>Alphaproteobacteria</taxon>
        <taxon>Hyphomicrobiales</taxon>
        <taxon>Xanthobacteraceae</taxon>
        <taxon>Xanthobacter</taxon>
    </lineage>
</organism>
<dbReference type="SUPFAM" id="SSF53756">
    <property type="entry name" value="UDP-Glycosyltransferase/glycogen phosphorylase"/>
    <property type="match status" value="2"/>
</dbReference>
<dbReference type="Pfam" id="PF00534">
    <property type="entry name" value="Glycos_transf_1"/>
    <property type="match status" value="1"/>
</dbReference>
<dbReference type="RefSeq" id="WP_237345290.1">
    <property type="nucleotide sequence ID" value="NZ_JABWGX010000009.1"/>
</dbReference>
<name>A0ABU0LHK2_XANAG</name>
<dbReference type="Gene3D" id="3.40.50.2000">
    <property type="entry name" value="Glycogen Phosphorylase B"/>
    <property type="match status" value="2"/>
</dbReference>
<evidence type="ECO:0000259" key="2">
    <source>
        <dbReference type="Pfam" id="PF00534"/>
    </source>
</evidence>
<keyword evidence="4" id="KW-1185">Reference proteome</keyword>
<dbReference type="EMBL" id="JAUSVY010000009">
    <property type="protein sequence ID" value="MDQ0506620.1"/>
    <property type="molecule type" value="Genomic_DNA"/>
</dbReference>
<dbReference type="InterPro" id="IPR001296">
    <property type="entry name" value="Glyco_trans_1"/>
</dbReference>
<dbReference type="PANTHER" id="PTHR46401:SF2">
    <property type="entry name" value="GLYCOSYLTRANSFERASE WBBK-RELATED"/>
    <property type="match status" value="1"/>
</dbReference>
<dbReference type="PANTHER" id="PTHR46401">
    <property type="entry name" value="GLYCOSYLTRANSFERASE WBBK-RELATED"/>
    <property type="match status" value="1"/>
</dbReference>
<evidence type="ECO:0000313" key="4">
    <source>
        <dbReference type="Proteomes" id="UP001241747"/>
    </source>
</evidence>
<gene>
    <name evidence="3" type="ORF">QOZ94_003434</name>
</gene>
<dbReference type="Proteomes" id="UP001241747">
    <property type="component" value="Unassembled WGS sequence"/>
</dbReference>
<keyword evidence="1" id="KW-0808">Transferase</keyword>
<proteinExistence type="predicted"/>
<sequence length="1692" mass="184654">MAYALARAGADVTVITDERPLFSRGLDPLAPGRVDYLVSADFRSGVPSTSFDFVVLAPVRIFLPDFYEAAFEFAARANARMVLINFASGNWFNVFSPEPLDLRVWDYWRRAVATGGLVLSSTDESNRYAKTFYHGVGGAEPRFAVCPPAINSLAADAAREVAKDGSVIAFCNGSGTGQDGQDLLHMDPHLFAGRALHVVSAEPADETFAALLRLRFGATVTLHTALTDAERLSLLSAAQALLFPSYFQGFGDLPAEAAYVGTECACYDLPVLKETVGGIAHFAKRGNVTDLNTALASALAQPARSQELHEVARALVQVDTVGARLIDLLRQASDGLATFPRAFPQTQWGPFEGEIPDGRVLQGAPIPALLRSVAKTAGGDLLVSFICSTPRPIKAIALEGADAPLLAPHVRTLDALGPWIVSRVTVLLPDTSEGNVSLTLADSSSAPIDTLRLRITGADTAMPAWVTAKLLGTKQNHASIELELDPTKAADQIAVSADGSTWIEATPDKRGCAIVEIDAAKAQANGITAYLFRAGAPVAALGGLLPLPVAQEQEGPGGGAGFGLVLALGAEAAANAPQSYRPQLNTELRISRAAYSPAKGILEVNGWCLTSEPSHDLFLEVEGTTIVAPIDPRTEDRRDIFDKYPQYNQVKSGWRVQFKLDQLPERASARVTYVSGRQLRIHDWPITIAEAADVPMSSDRLKIAKCTYSMLRNLCSIEGTISSEEPEAPEFRVTTSSGAEIKPVYSLLEDTDTDGKRQWSINIPLAGLHDREILTVHFGRLQASKDVTPGQDSPRRLAAMRQSVQRNEAPLPGSLQLADIVALKQHVDASSGAAATEGEVCYFPAFDTLEALSNHYHRASWYLTGTGSPITCVTFALGDEINSRDLTIPPPPEYFGRKSTNDTTLELMSSGASYFGALVRAEVILVWRPLPHGLLNYIRRILPRAHIVPVATDDPSAVEYGHYCNIPWLLAPEQQRTEILNESQERFRRLLQRNRAAGKTCSAVFGTGPSIDDAFAFDFSDCLAVACNSIVANDALLDHIQPAIICAGDAVSHFGVSTYAETFRADLIRAITTRDIHFFTSAKVGFFLIQKHPEIRDRVIMCEQRLTGLNTNLENIWALPRFDSTLNIHMLPIAATFSDTVYMLGLDGRAPDPDANEDFWGHSKDAQYHDLVDSGHLAHPTFVVNRAQSTEDRFIASVEDAFLAGEVVGKSFYALADSYTPAVHARPAPAHCFAPGGNGSPRKLQAAKTPAATSPARTGRRALVVSQTTRRHFSGGRYHVTMLAEALARFCDDVVVWTNNMPPWSGDLGYSPYHGKVRYCINDWIDAPEGHFDYVVVVPDGARLTRLNIQTYEIAQRCGARTAFVNFESPNWFNGLSPDPKKLADADHWFASACFSDVILSSAETAIPFARSFYKTLFHEPVFAAAPPSINSPIADLVRQQHHPREKQIILISRFGNASAHKNIDAIFDLVTPQMAGYTLALIAGTADLPDMDTLARFRARLDDMGLSLKLLYMISDRRKFEEIARSELMIFPSLFEGFGYPPVEAGYMGTPCIAYDLPVLQEFNLDHAYFAPWGDVDAMRALIAKVLQTPVESRVRTDHPKVRETVTLDAFAQRLEEIFKDDPGTRAVKGFSAKKFELARQVYLDGCHEPHLSYSALSGTELKNISERYQTYVQVVDDALSAMRARPEAAR</sequence>
<evidence type="ECO:0000313" key="3">
    <source>
        <dbReference type="EMBL" id="MDQ0506620.1"/>
    </source>
</evidence>